<dbReference type="SUPFAM" id="SSF52540">
    <property type="entry name" value="P-loop containing nucleoside triphosphate hydrolases"/>
    <property type="match status" value="2"/>
</dbReference>
<keyword evidence="8" id="KW-0472">Membrane</keyword>
<dbReference type="PROSITE" id="PS50893">
    <property type="entry name" value="ABC_TRANSPORTER_2"/>
    <property type="match status" value="2"/>
</dbReference>
<gene>
    <name evidence="10" type="ORF">H8705_01125</name>
</gene>
<organism evidence="10 11">
    <name type="scientific">Youxingia wuxianensis</name>
    <dbReference type="NCBI Taxonomy" id="2763678"/>
    <lineage>
        <taxon>Bacteria</taxon>
        <taxon>Bacillati</taxon>
        <taxon>Bacillota</taxon>
        <taxon>Clostridia</taxon>
        <taxon>Eubacteriales</taxon>
        <taxon>Oscillospiraceae</taxon>
        <taxon>Youxingia</taxon>
    </lineage>
</organism>
<proteinExistence type="predicted"/>
<keyword evidence="5" id="KW-0547">Nucleotide-binding</keyword>
<evidence type="ECO:0000256" key="1">
    <source>
        <dbReference type="ARBA" id="ARBA00004202"/>
    </source>
</evidence>
<dbReference type="GO" id="GO:0016887">
    <property type="term" value="F:ATP hydrolysis activity"/>
    <property type="evidence" value="ECO:0007669"/>
    <property type="project" value="InterPro"/>
</dbReference>
<reference evidence="10" key="1">
    <citation type="submission" date="2020-08" db="EMBL/GenBank/DDBJ databases">
        <title>Genome public.</title>
        <authorList>
            <person name="Liu C."/>
            <person name="Sun Q."/>
        </authorList>
    </citation>
    <scope>NUCLEOTIDE SEQUENCE</scope>
    <source>
        <strain evidence="10">NSJ-64</strain>
    </source>
</reference>
<evidence type="ECO:0000256" key="6">
    <source>
        <dbReference type="ARBA" id="ARBA00022840"/>
    </source>
</evidence>
<evidence type="ECO:0000256" key="7">
    <source>
        <dbReference type="ARBA" id="ARBA00022967"/>
    </source>
</evidence>
<dbReference type="Proteomes" id="UP000623678">
    <property type="component" value="Unassembled WGS sequence"/>
</dbReference>
<dbReference type="InterPro" id="IPR050107">
    <property type="entry name" value="ABC_carbohydrate_import_ATPase"/>
</dbReference>
<evidence type="ECO:0000256" key="3">
    <source>
        <dbReference type="ARBA" id="ARBA00022475"/>
    </source>
</evidence>
<dbReference type="AlphaFoldDB" id="A0A926EKD8"/>
<sequence>MDKCVQMIGITKRFGDVTANSQVNFTCSPGHIHGLIGENGAGKTTLMKILYGMYTPDEGEIHINGEPVKLTSPKTAIKYGIGMVHQHFTLVPSLSVVQNIILGRPPKKTGDVIDMKAAAQQVIQMSEAYNLKVDPYAIVDDLPVGIRQRVEILKALYLGADILILDEPTAILTPQEINQLFLTLTELKNKGKSIILITHKLAEMMSVTDDITILCNGIVTGHLQTEKTNEEEIARMMVGKDTKLTVTKQDNPTGQVKLKVENLNYYNKFGVKMLNDVSFEVKAGEIVGIAGVQGNGQTELIDVISGFERDYEGTVVINDAVFSPSNGVAQRRRQGLSHIPEDRQTRGAALDASLLQNYTMSNFEGEGEKKKYFINWGKQKKRAERCLNDFKVKFDKVEIPAYSLSGGNLQKSIVAREMEMGPKVLIAAQPSRGVDIGATIFIHERLLDRRGEGTAILLVSYELSEIMSLSDRILVMYNGRIIGETTPKESTEEDIGLLMAGLHNSKGEVQ</sequence>
<dbReference type="PANTHER" id="PTHR43790:SF4">
    <property type="entry name" value="GUANOSINE IMPORT ATP-BINDING PROTEIN NUPO"/>
    <property type="match status" value="1"/>
</dbReference>
<evidence type="ECO:0000256" key="4">
    <source>
        <dbReference type="ARBA" id="ARBA00022737"/>
    </source>
</evidence>
<keyword evidence="6 10" id="KW-0067">ATP-binding</keyword>
<protein>
    <submittedName>
        <fullName evidence="10">ABC transporter ATP-binding protein</fullName>
    </submittedName>
</protein>
<dbReference type="GO" id="GO:0005886">
    <property type="term" value="C:plasma membrane"/>
    <property type="evidence" value="ECO:0007669"/>
    <property type="project" value="UniProtKB-SubCell"/>
</dbReference>
<comment type="caution">
    <text evidence="10">The sequence shown here is derived from an EMBL/GenBank/DDBJ whole genome shotgun (WGS) entry which is preliminary data.</text>
</comment>
<dbReference type="SMART" id="SM00382">
    <property type="entry name" value="AAA"/>
    <property type="match status" value="1"/>
</dbReference>
<evidence type="ECO:0000313" key="10">
    <source>
        <dbReference type="EMBL" id="MBC8584186.1"/>
    </source>
</evidence>
<feature type="domain" description="ABC transporter" evidence="9">
    <location>
        <begin position="5"/>
        <end position="241"/>
    </location>
</feature>
<keyword evidence="4" id="KW-0677">Repeat</keyword>
<evidence type="ECO:0000313" key="11">
    <source>
        <dbReference type="Proteomes" id="UP000623678"/>
    </source>
</evidence>
<dbReference type="Gene3D" id="3.40.50.300">
    <property type="entry name" value="P-loop containing nucleotide triphosphate hydrolases"/>
    <property type="match status" value="2"/>
</dbReference>
<feature type="domain" description="ABC transporter" evidence="9">
    <location>
        <begin position="258"/>
        <end position="503"/>
    </location>
</feature>
<keyword evidence="11" id="KW-1185">Reference proteome</keyword>
<evidence type="ECO:0000259" key="9">
    <source>
        <dbReference type="PROSITE" id="PS50893"/>
    </source>
</evidence>
<dbReference type="PANTHER" id="PTHR43790">
    <property type="entry name" value="CARBOHYDRATE TRANSPORT ATP-BINDING PROTEIN MG119-RELATED"/>
    <property type="match status" value="1"/>
</dbReference>
<dbReference type="Pfam" id="PF00005">
    <property type="entry name" value="ABC_tran"/>
    <property type="match status" value="2"/>
</dbReference>
<dbReference type="FunFam" id="3.40.50.300:FF:000127">
    <property type="entry name" value="Ribose import ATP-binding protein RbsA"/>
    <property type="match status" value="1"/>
</dbReference>
<dbReference type="InterPro" id="IPR003439">
    <property type="entry name" value="ABC_transporter-like_ATP-bd"/>
</dbReference>
<evidence type="ECO:0000256" key="2">
    <source>
        <dbReference type="ARBA" id="ARBA00022448"/>
    </source>
</evidence>
<evidence type="ECO:0000256" key="5">
    <source>
        <dbReference type="ARBA" id="ARBA00022741"/>
    </source>
</evidence>
<comment type="subcellular location">
    <subcellularLocation>
        <location evidence="1">Cell membrane</location>
        <topology evidence="1">Peripheral membrane protein</topology>
    </subcellularLocation>
</comment>
<keyword evidence="7" id="KW-1278">Translocase</keyword>
<dbReference type="InterPro" id="IPR003593">
    <property type="entry name" value="AAA+_ATPase"/>
</dbReference>
<accession>A0A926EKD8</accession>
<evidence type="ECO:0000256" key="8">
    <source>
        <dbReference type="ARBA" id="ARBA00023136"/>
    </source>
</evidence>
<dbReference type="InterPro" id="IPR027417">
    <property type="entry name" value="P-loop_NTPase"/>
</dbReference>
<dbReference type="EMBL" id="JACRTD010000001">
    <property type="protein sequence ID" value="MBC8584186.1"/>
    <property type="molecule type" value="Genomic_DNA"/>
</dbReference>
<keyword evidence="2" id="KW-0813">Transport</keyword>
<keyword evidence="3" id="KW-1003">Cell membrane</keyword>
<dbReference type="CDD" id="cd03216">
    <property type="entry name" value="ABC_Carb_Monos_I"/>
    <property type="match status" value="1"/>
</dbReference>
<dbReference type="CDD" id="cd03215">
    <property type="entry name" value="ABC_Carb_Monos_II"/>
    <property type="match status" value="1"/>
</dbReference>
<dbReference type="GO" id="GO:0005524">
    <property type="term" value="F:ATP binding"/>
    <property type="evidence" value="ECO:0007669"/>
    <property type="project" value="UniProtKB-KW"/>
</dbReference>
<name>A0A926EKD8_9FIRM</name>
<dbReference type="RefSeq" id="WP_262394037.1">
    <property type="nucleotide sequence ID" value="NZ_JACRTD010000001.1"/>
</dbReference>